<feature type="compositionally biased region" description="Low complexity" evidence="8">
    <location>
        <begin position="463"/>
        <end position="472"/>
    </location>
</feature>
<organism evidence="10 11">
    <name type="scientific">Calicophoron daubneyi</name>
    <name type="common">Rumen fluke</name>
    <name type="synonym">Paramphistomum daubneyi</name>
    <dbReference type="NCBI Taxonomy" id="300641"/>
    <lineage>
        <taxon>Eukaryota</taxon>
        <taxon>Metazoa</taxon>
        <taxon>Spiralia</taxon>
        <taxon>Lophotrochozoa</taxon>
        <taxon>Platyhelminthes</taxon>
        <taxon>Trematoda</taxon>
        <taxon>Digenea</taxon>
        <taxon>Plagiorchiida</taxon>
        <taxon>Pronocephalata</taxon>
        <taxon>Paramphistomoidea</taxon>
        <taxon>Paramphistomidae</taxon>
        <taxon>Calicophoron</taxon>
    </lineage>
</organism>
<name>A0AAV2TD23_CALDB</name>
<feature type="compositionally biased region" description="Polar residues" evidence="8">
    <location>
        <begin position="892"/>
        <end position="901"/>
    </location>
</feature>
<feature type="compositionally biased region" description="Polar residues" evidence="8">
    <location>
        <begin position="1048"/>
        <end position="1059"/>
    </location>
</feature>
<feature type="region of interest" description="Disordered" evidence="8">
    <location>
        <begin position="1508"/>
        <end position="1540"/>
    </location>
</feature>
<evidence type="ECO:0000256" key="5">
    <source>
        <dbReference type="ARBA" id="ARBA00022840"/>
    </source>
</evidence>
<feature type="compositionally biased region" description="Acidic residues" evidence="8">
    <location>
        <begin position="1164"/>
        <end position="1178"/>
    </location>
</feature>
<dbReference type="PROSITE" id="PS00108">
    <property type="entry name" value="PROTEIN_KINASE_ST"/>
    <property type="match status" value="1"/>
</dbReference>
<evidence type="ECO:0000313" key="10">
    <source>
        <dbReference type="EMBL" id="CAL5133964.1"/>
    </source>
</evidence>
<feature type="compositionally biased region" description="Low complexity" evidence="8">
    <location>
        <begin position="1134"/>
        <end position="1145"/>
    </location>
</feature>
<feature type="compositionally biased region" description="Basic and acidic residues" evidence="8">
    <location>
        <begin position="645"/>
        <end position="658"/>
    </location>
</feature>
<feature type="region of interest" description="Disordered" evidence="8">
    <location>
        <begin position="407"/>
        <end position="682"/>
    </location>
</feature>
<feature type="region of interest" description="Disordered" evidence="8">
    <location>
        <begin position="785"/>
        <end position="915"/>
    </location>
</feature>
<dbReference type="SMART" id="SM00220">
    <property type="entry name" value="S_TKc"/>
    <property type="match status" value="1"/>
</dbReference>
<evidence type="ECO:0000259" key="9">
    <source>
        <dbReference type="PROSITE" id="PS50011"/>
    </source>
</evidence>
<feature type="compositionally biased region" description="Low complexity" evidence="8">
    <location>
        <begin position="1385"/>
        <end position="1396"/>
    </location>
</feature>
<gene>
    <name evidence="10" type="ORF">CDAUBV1_LOCUS7177</name>
</gene>
<comment type="caution">
    <text evidence="10">The sequence shown here is derived from an EMBL/GenBank/DDBJ whole genome shotgun (WGS) entry which is preliminary data.</text>
</comment>
<dbReference type="PROSITE" id="PS00107">
    <property type="entry name" value="PROTEIN_KINASE_ATP"/>
    <property type="match status" value="1"/>
</dbReference>
<feature type="compositionally biased region" description="Basic and acidic residues" evidence="8">
    <location>
        <begin position="1711"/>
        <end position="1723"/>
    </location>
</feature>
<feature type="region of interest" description="Disordered" evidence="8">
    <location>
        <begin position="2243"/>
        <end position="2294"/>
    </location>
</feature>
<feature type="compositionally biased region" description="Polar residues" evidence="8">
    <location>
        <begin position="669"/>
        <end position="678"/>
    </location>
</feature>
<feature type="region of interest" description="Disordered" evidence="8">
    <location>
        <begin position="1636"/>
        <end position="1893"/>
    </location>
</feature>
<protein>
    <recommendedName>
        <fullName evidence="9">Protein kinase domain-containing protein</fullName>
    </recommendedName>
</protein>
<feature type="compositionally biased region" description="Polar residues" evidence="8">
    <location>
        <begin position="1366"/>
        <end position="1375"/>
    </location>
</feature>
<dbReference type="Gene3D" id="1.10.510.10">
    <property type="entry name" value="Transferase(Phosphotransferase) domain 1"/>
    <property type="match status" value="1"/>
</dbReference>
<feature type="region of interest" description="Disordered" evidence="8">
    <location>
        <begin position="933"/>
        <end position="1432"/>
    </location>
</feature>
<evidence type="ECO:0000256" key="3">
    <source>
        <dbReference type="ARBA" id="ARBA00022741"/>
    </source>
</evidence>
<dbReference type="PANTHER" id="PTHR45646:SF11">
    <property type="entry name" value="SERINE_THREONINE-PROTEIN KINASE DOA"/>
    <property type="match status" value="1"/>
</dbReference>
<dbReference type="GO" id="GO:0004674">
    <property type="term" value="F:protein serine/threonine kinase activity"/>
    <property type="evidence" value="ECO:0007669"/>
    <property type="project" value="UniProtKB-KW"/>
</dbReference>
<keyword evidence="2" id="KW-0808">Transferase</keyword>
<keyword evidence="4" id="KW-0418">Kinase</keyword>
<feature type="binding site" evidence="7">
    <location>
        <position position="1940"/>
    </location>
    <ligand>
        <name>ATP</name>
        <dbReference type="ChEBI" id="CHEBI:30616"/>
    </ligand>
</feature>
<dbReference type="Proteomes" id="UP001497525">
    <property type="component" value="Unassembled WGS sequence"/>
</dbReference>
<dbReference type="InterPro" id="IPR051175">
    <property type="entry name" value="CLK_kinases"/>
</dbReference>
<feature type="compositionally biased region" description="Basic and acidic residues" evidence="8">
    <location>
        <begin position="810"/>
        <end position="825"/>
    </location>
</feature>
<dbReference type="GO" id="GO:0043484">
    <property type="term" value="P:regulation of RNA splicing"/>
    <property type="evidence" value="ECO:0007669"/>
    <property type="project" value="TreeGrafter"/>
</dbReference>
<proteinExistence type="inferred from homology"/>
<dbReference type="Gene3D" id="3.30.200.20">
    <property type="entry name" value="Phosphorylase Kinase, domain 1"/>
    <property type="match status" value="1"/>
</dbReference>
<feature type="compositionally biased region" description="Basic and acidic residues" evidence="8">
    <location>
        <begin position="1274"/>
        <end position="1284"/>
    </location>
</feature>
<dbReference type="PANTHER" id="PTHR45646">
    <property type="entry name" value="SERINE/THREONINE-PROTEIN KINASE DOA-RELATED"/>
    <property type="match status" value="1"/>
</dbReference>
<feature type="compositionally biased region" description="Basic and acidic residues" evidence="8">
    <location>
        <begin position="1299"/>
        <end position="1313"/>
    </location>
</feature>
<dbReference type="GO" id="GO:0005524">
    <property type="term" value="F:ATP binding"/>
    <property type="evidence" value="ECO:0007669"/>
    <property type="project" value="UniProtKB-UniRule"/>
</dbReference>
<keyword evidence="3 7" id="KW-0547">Nucleotide-binding</keyword>
<feature type="compositionally biased region" description="Polar residues" evidence="8">
    <location>
        <begin position="499"/>
        <end position="513"/>
    </location>
</feature>
<dbReference type="InterPro" id="IPR011009">
    <property type="entry name" value="Kinase-like_dom_sf"/>
</dbReference>
<dbReference type="PROSITE" id="PS50011">
    <property type="entry name" value="PROTEIN_KINASE_DOM"/>
    <property type="match status" value="1"/>
</dbReference>
<comment type="similarity">
    <text evidence="6">Belongs to the protein kinase superfamily. CMGC Ser/Thr protein kinase family. Lammer subfamily.</text>
</comment>
<feature type="domain" description="Protein kinase" evidence="9">
    <location>
        <begin position="1911"/>
        <end position="2227"/>
    </location>
</feature>
<evidence type="ECO:0000256" key="8">
    <source>
        <dbReference type="SAM" id="MobiDB-lite"/>
    </source>
</evidence>
<keyword evidence="1" id="KW-0723">Serine/threonine-protein kinase</keyword>
<feature type="compositionally biased region" description="Basic and acidic residues" evidence="8">
    <location>
        <begin position="1027"/>
        <end position="1040"/>
    </location>
</feature>
<feature type="region of interest" description="Disordered" evidence="8">
    <location>
        <begin position="1"/>
        <end position="147"/>
    </location>
</feature>
<feature type="compositionally biased region" description="Basic and acidic residues" evidence="8">
    <location>
        <begin position="1731"/>
        <end position="1790"/>
    </location>
</feature>
<dbReference type="InterPro" id="IPR008271">
    <property type="entry name" value="Ser/Thr_kinase_AS"/>
</dbReference>
<feature type="compositionally biased region" description="Low complexity" evidence="8">
    <location>
        <begin position="1242"/>
        <end position="1266"/>
    </location>
</feature>
<keyword evidence="5 7" id="KW-0067">ATP-binding</keyword>
<feature type="compositionally biased region" description="Basic and acidic residues" evidence="8">
    <location>
        <begin position="1677"/>
        <end position="1699"/>
    </location>
</feature>
<evidence type="ECO:0000313" key="11">
    <source>
        <dbReference type="Proteomes" id="UP001497525"/>
    </source>
</evidence>
<dbReference type="CDD" id="cd14134">
    <property type="entry name" value="PKc_CLK"/>
    <property type="match status" value="1"/>
</dbReference>
<dbReference type="EMBL" id="CAXLJL010000168">
    <property type="protein sequence ID" value="CAL5133964.1"/>
    <property type="molecule type" value="Genomic_DNA"/>
</dbReference>
<dbReference type="InterPro" id="IPR000719">
    <property type="entry name" value="Prot_kinase_dom"/>
</dbReference>
<accession>A0AAV2TD23</accession>
<feature type="compositionally biased region" description="Polar residues" evidence="8">
    <location>
        <begin position="1791"/>
        <end position="1804"/>
    </location>
</feature>
<feature type="compositionally biased region" description="Polar residues" evidence="8">
    <location>
        <begin position="785"/>
        <end position="795"/>
    </location>
</feature>
<evidence type="ECO:0000256" key="1">
    <source>
        <dbReference type="ARBA" id="ARBA00022527"/>
    </source>
</evidence>
<dbReference type="InterPro" id="IPR017441">
    <property type="entry name" value="Protein_kinase_ATP_BS"/>
</dbReference>
<feature type="compositionally biased region" description="Basic and acidic residues" evidence="8">
    <location>
        <begin position="527"/>
        <end position="536"/>
    </location>
</feature>
<feature type="compositionally biased region" description="Low complexity" evidence="8">
    <location>
        <begin position="849"/>
        <end position="858"/>
    </location>
</feature>
<feature type="region of interest" description="Disordered" evidence="8">
    <location>
        <begin position="1552"/>
        <end position="1600"/>
    </location>
</feature>
<evidence type="ECO:0000256" key="4">
    <source>
        <dbReference type="ARBA" id="ARBA00022777"/>
    </source>
</evidence>
<evidence type="ECO:0000256" key="6">
    <source>
        <dbReference type="ARBA" id="ARBA00037966"/>
    </source>
</evidence>
<sequence length="2294" mass="255245">MPYKFGSEARLPPSDARHKLEMRRRRQESDVTRRTGSIRTVKAEEFDSSRLTRSGIKRKFNTESTGWEPRGFGSNEVRAGHRDRRRVSPRRSELVDDSSPQQWHSVASAVVPRTPSPRRSSSPTDLASNQQRRGPAPSFNRFRGSGRTAREFFQSGSRSNERREDANSLENVEDQQELMLLYYNQLYQQYYKSYTAAANVAALSFSNYYPSNDLMSTAAAAAAAAAGLSPELLALHSGSLSDLSRSGASRQFVRGSGRHQRHETRYGPSCRSGATPSEYDRHGDLSGNDDDDDETVERSALPSDEESLGASTTLKKAKLNERTTTTARTPKGIKPGITHKDSKCPQGTSSSRSTSSLQPASAAGLQSRVVVNIYNHHPSVSSSTTSGSRHHSGKMATTIDVLDQGIEEGSNDANNSKCCERSSHNSKSPVKGRGTVSEAKKSTNTASDRQSSATKPHEVSRTSQQDSSLLSEDSNKSTSKSRQDTSADEFSGTALLKTASKQSHAADNRQSADSNKDYVQNRVIPRTAEHSVKVEEQMDTGSQKPIRPTESTERKEICKGGGGGVVGDGPQSSDDVESMEEGEAKDDDTDEEEEEEEEAGEENDDEDRTKDAGEASKGHMTGKSSKSSRIRAPDLNLSHSASEPDSDRDTMRSRRRVELLPASPVLFTDPSSFDQSSSGRREVRSALLPTPVSFPPLQPSLLDLGDPSFLSPTNVPNLLEAAALLSNIYPQVLPPPPVALCGTTRLHRARHLPSNAKSPIDLLSLAALSSPAHLRNLQKQLGYTPFSSSVGQNAKFTHGSDEEVDEEEAENGKEGAGADRMTRRSFEKHRSHRETGTAMKQDDHGIIGGTSSRTTGGTKNVSVKNRLVPDSSKHSPPWHKSRSTRSSISSTNPAATAKKQSPTPPATIDGPAQCESFRALRKKQMLKSNVFAKDALLSSSPRHSPGDSCELRARSSSLVTNDESSDSAEPRIRLRSRIPRGPRTPSSSPASSLDGDEPNTSAKRNLNRSGLTASGASKNQSYPDMSAQEHSDSSVRRTDSARALNVTHVDQSWRNQFESSDAFEDSKPRALPAAYANPHRLRRSTSTSSHPVETARCQPSSPSSRSSSSSSNSSKSPSRATSSTSGEPNRLHSSSRSSRAFNRSSGQRREKLSKVHPPAAQDDSLTEEEAAPESAEDELPPRRDRYLRVRSRRRNQEKTSSSVEDEAADSRSKRFGGGVRRYRRRPSYEEGLGDYLSEESRTNGTSGNSSTSRSNSTTHSSDSGSSPDELSASGDRERKDEEGSRCGSLQCDPSDEDDRSPPDRSAKQDRVYADDSASDNSGGRSRLRPPDWDGRPVARRPLHKDVNLNNSLRSSHQRTRALLSRPDSTNISDNLGRTGRAYNHPQTSPPSRSQRSVRNDSRQMSSGGGGRNEHPIIRRGSKSYNASHPWREDERVPYRNKYAASSASSLAIDRSVRSGRGQYGLRYQRGSDMPHAVHGSYHQTCSNYPDDRVTSLDNSNRSYDIAQRKASAYSGGRKDDLRPSRLQYTGDSRRSPVRTYHRNFGPFIDLRNRQRANRNKPTDLVWEPGPKQLKRQDYSRDSSFTRSHLRAREHSLSGRTRFRAPVLSSAAHSTRDQQYADSVGRYERRLSDHKPFYSNSAALPTDRTLPFDPIPPPSSAAAHRRPHQSFRPDVIQPEERSDRRHWQSRDEAQRVDMVRRIKPSPSSVRNVPERQYIRHEVGHSRRPITSRRNDEDQKPLLADRRSRDTGDRTRYTDIRRPANDRKRNERVCLRKQDSLRRRREDQRIKDSYSSPASENYSQNSKHTEPPSGSSDSDSGSRPSGRSESSLSNHNNQMRIPNLPLARQMPPVSGALKRARAGDDEVGEDEEDTVSKPKQAKTGDESHSDSPVVDDVDGHLVYTIGQVLMGRYEILKTLGEGTFGKVVSVLDHAQNRKIALKIIKNVDKYREAAMLEINVLNFITERGANIETLCVALLDWFDYHGHICLAFEILGLSVFDFLKDNNYVGYPMEHVRHISYQLCHAVRFLHDNQLTHTDLKPENILFVDSDYISVHNRKKRRTEHMVKCSDIRLIDFGSATFDYDHHSTIVSTRHYRAPEVILELGWSQPCDVWSIGCIMFELYTGYTLFQTHDNREHLAMMERTLGHIPYRMTRKSRRVKYFDGTGNLVWDVQSREGKYVATHCRPLRRYCKDESQDTLDLFDLMSKMLEYDPADRISLSAALTHPFFLHLPSHQRLTYHPRALVDNTHDGSGRNGTTDQRQPGDRANGSSSSSVGSGGEGKRQSGIHSDLVQAR</sequence>
<dbReference type="SUPFAM" id="SSF56112">
    <property type="entry name" value="Protein kinase-like (PK-like)"/>
    <property type="match status" value="1"/>
</dbReference>
<feature type="compositionally biased region" description="Basic and acidic residues" evidence="8">
    <location>
        <begin position="607"/>
        <end position="617"/>
    </location>
</feature>
<evidence type="ECO:0000256" key="7">
    <source>
        <dbReference type="PROSITE-ProRule" id="PRU10141"/>
    </source>
</evidence>
<feature type="compositionally biased region" description="Low complexity" evidence="8">
    <location>
        <begin position="1809"/>
        <end position="1829"/>
    </location>
</feature>
<feature type="compositionally biased region" description="Low complexity" evidence="8">
    <location>
        <begin position="1100"/>
        <end position="1125"/>
    </location>
</feature>
<feature type="compositionally biased region" description="Basic and acidic residues" evidence="8">
    <location>
        <begin position="41"/>
        <end position="50"/>
    </location>
</feature>
<evidence type="ECO:0000256" key="2">
    <source>
        <dbReference type="ARBA" id="ARBA00022679"/>
    </source>
</evidence>
<reference evidence="10" key="1">
    <citation type="submission" date="2024-06" db="EMBL/GenBank/DDBJ databases">
        <authorList>
            <person name="Liu X."/>
            <person name="Lenzi L."/>
            <person name="Haldenby T S."/>
            <person name="Uol C."/>
        </authorList>
    </citation>
    <scope>NUCLEOTIDE SEQUENCE</scope>
</reference>
<feature type="compositionally biased region" description="Acidic residues" evidence="8">
    <location>
        <begin position="574"/>
        <end position="606"/>
    </location>
</feature>
<feature type="compositionally biased region" description="Polar residues" evidence="8">
    <location>
        <begin position="998"/>
        <end position="1023"/>
    </location>
</feature>
<feature type="region of interest" description="Disordered" evidence="8">
    <location>
        <begin position="241"/>
        <end position="363"/>
    </location>
</feature>
<dbReference type="GO" id="GO:0005634">
    <property type="term" value="C:nucleus"/>
    <property type="evidence" value="ECO:0007669"/>
    <property type="project" value="TreeGrafter"/>
</dbReference>
<feature type="compositionally biased region" description="Polar residues" evidence="8">
    <location>
        <begin position="442"/>
        <end position="454"/>
    </location>
</feature>
<dbReference type="Pfam" id="PF00069">
    <property type="entry name" value="Pkinase"/>
    <property type="match status" value="1"/>
</dbReference>